<proteinExistence type="predicted"/>
<evidence type="ECO:0000313" key="1">
    <source>
        <dbReference type="EMBL" id="MFD1184927.1"/>
    </source>
</evidence>
<dbReference type="Proteomes" id="UP001597094">
    <property type="component" value="Unassembled WGS sequence"/>
</dbReference>
<name>A0ABW3SJC0_9BACT</name>
<dbReference type="EMBL" id="JBHTLD010000007">
    <property type="protein sequence ID" value="MFD1184927.1"/>
    <property type="molecule type" value="Genomic_DNA"/>
</dbReference>
<gene>
    <name evidence="1" type="ORF">ACFQ2O_01830</name>
</gene>
<reference evidence="2" key="1">
    <citation type="journal article" date="2019" name="Int. J. Syst. Evol. Microbiol.">
        <title>The Global Catalogue of Microorganisms (GCM) 10K type strain sequencing project: providing services to taxonomists for standard genome sequencing and annotation.</title>
        <authorList>
            <consortium name="The Broad Institute Genomics Platform"/>
            <consortium name="The Broad Institute Genome Sequencing Center for Infectious Disease"/>
            <person name="Wu L."/>
            <person name="Ma J."/>
        </authorList>
    </citation>
    <scope>NUCLEOTIDE SEQUENCE [LARGE SCALE GENOMIC DNA]</scope>
    <source>
        <strain evidence="2">JCM 31319</strain>
    </source>
</reference>
<comment type="caution">
    <text evidence="1">The sequence shown here is derived from an EMBL/GenBank/DDBJ whole genome shotgun (WGS) entry which is preliminary data.</text>
</comment>
<sequence length="59" mass="6807">MKKLYAWLMRNKWRKWGTVALLCLAINYTLLVLGMIEAAEFEVITSAILTLVKFFTIGI</sequence>
<dbReference type="RefSeq" id="WP_377522445.1">
    <property type="nucleotide sequence ID" value="NZ_JBHTLD010000007.1"/>
</dbReference>
<accession>A0ABW3SJC0</accession>
<keyword evidence="2" id="KW-1185">Reference proteome</keyword>
<organism evidence="1 2">
    <name type="scientific">Pontibacter rugosus</name>
    <dbReference type="NCBI Taxonomy" id="1745966"/>
    <lineage>
        <taxon>Bacteria</taxon>
        <taxon>Pseudomonadati</taxon>
        <taxon>Bacteroidota</taxon>
        <taxon>Cytophagia</taxon>
        <taxon>Cytophagales</taxon>
        <taxon>Hymenobacteraceae</taxon>
        <taxon>Pontibacter</taxon>
    </lineage>
</organism>
<protein>
    <submittedName>
        <fullName evidence="1">Uncharacterized protein</fullName>
    </submittedName>
</protein>
<evidence type="ECO:0000313" key="2">
    <source>
        <dbReference type="Proteomes" id="UP001597094"/>
    </source>
</evidence>